<keyword evidence="2" id="KW-1185">Reference proteome</keyword>
<evidence type="ECO:0000313" key="2">
    <source>
        <dbReference type="Proteomes" id="UP001596298"/>
    </source>
</evidence>
<name>A0ABW2AEK4_9MICO</name>
<comment type="caution">
    <text evidence="1">The sequence shown here is derived from an EMBL/GenBank/DDBJ whole genome shotgun (WGS) entry which is preliminary data.</text>
</comment>
<sequence>MSVQMTLRVDEELAAFVDEAVKAGEGSRADVVNRAIRRELRRRAAEADARIYAADADPELESDAYAQWAAANASRVASELD</sequence>
<reference evidence="2" key="1">
    <citation type="journal article" date="2019" name="Int. J. Syst. Evol. Microbiol.">
        <title>The Global Catalogue of Microorganisms (GCM) 10K type strain sequencing project: providing services to taxonomists for standard genome sequencing and annotation.</title>
        <authorList>
            <consortium name="The Broad Institute Genomics Platform"/>
            <consortium name="The Broad Institute Genome Sequencing Center for Infectious Disease"/>
            <person name="Wu L."/>
            <person name="Ma J."/>
        </authorList>
    </citation>
    <scope>NUCLEOTIDE SEQUENCE [LARGE SCALE GENOMIC DNA]</scope>
    <source>
        <strain evidence="2">CCUG 58127</strain>
    </source>
</reference>
<evidence type="ECO:0000313" key="1">
    <source>
        <dbReference type="EMBL" id="MFC6705318.1"/>
    </source>
</evidence>
<dbReference type="RefSeq" id="WP_382400346.1">
    <property type="nucleotide sequence ID" value="NZ_JBHSWH010000001.1"/>
</dbReference>
<dbReference type="Proteomes" id="UP001596298">
    <property type="component" value="Unassembled WGS sequence"/>
</dbReference>
<gene>
    <name evidence="1" type="ORF">ACFQDH_08565</name>
</gene>
<dbReference type="EMBL" id="JBHSWH010000001">
    <property type="protein sequence ID" value="MFC6705318.1"/>
    <property type="molecule type" value="Genomic_DNA"/>
</dbReference>
<accession>A0ABW2AEK4</accession>
<dbReference type="NCBIfam" id="NF041551">
    <property type="entry name" value="YlcI_YnfO_N"/>
    <property type="match status" value="1"/>
</dbReference>
<organism evidence="1 2">
    <name type="scientific">Flexivirga alba</name>
    <dbReference type="NCBI Taxonomy" id="702742"/>
    <lineage>
        <taxon>Bacteria</taxon>
        <taxon>Bacillati</taxon>
        <taxon>Actinomycetota</taxon>
        <taxon>Actinomycetes</taxon>
        <taxon>Micrococcales</taxon>
        <taxon>Dermacoccaceae</taxon>
        <taxon>Flexivirga</taxon>
    </lineage>
</organism>
<proteinExistence type="predicted"/>
<protein>
    <submittedName>
        <fullName evidence="1">YlcI/YnfO family protein</fullName>
    </submittedName>
</protein>